<comment type="caution">
    <text evidence="3">The sequence shown here is derived from an EMBL/GenBank/DDBJ whole genome shotgun (WGS) entry which is preliminary data.</text>
</comment>
<evidence type="ECO:0000256" key="1">
    <source>
        <dbReference type="SAM" id="MobiDB-lite"/>
    </source>
</evidence>
<dbReference type="Proteomes" id="UP000722791">
    <property type="component" value="Unassembled WGS sequence"/>
</dbReference>
<evidence type="ECO:0000313" key="4">
    <source>
        <dbReference type="Proteomes" id="UP000722791"/>
    </source>
</evidence>
<accession>A0A8J4GAX1</accession>
<organism evidence="3 4">
    <name type="scientific">Volvox reticuliferus</name>
    <dbReference type="NCBI Taxonomy" id="1737510"/>
    <lineage>
        <taxon>Eukaryota</taxon>
        <taxon>Viridiplantae</taxon>
        <taxon>Chlorophyta</taxon>
        <taxon>core chlorophytes</taxon>
        <taxon>Chlorophyceae</taxon>
        <taxon>CS clade</taxon>
        <taxon>Chlamydomonadales</taxon>
        <taxon>Volvocaceae</taxon>
        <taxon>Volvox</taxon>
    </lineage>
</organism>
<dbReference type="EMBL" id="BNCP01000025">
    <property type="protein sequence ID" value="GIL83004.1"/>
    <property type="molecule type" value="Genomic_DNA"/>
</dbReference>
<feature type="region of interest" description="Disordered" evidence="1">
    <location>
        <begin position="94"/>
        <end position="124"/>
    </location>
</feature>
<protein>
    <submittedName>
        <fullName evidence="3">Uncharacterized protein</fullName>
    </submittedName>
</protein>
<dbReference type="Proteomes" id="UP000747110">
    <property type="component" value="Unassembled WGS sequence"/>
</dbReference>
<name>A0A8J4GAX1_9CHLO</name>
<reference evidence="3" key="1">
    <citation type="journal article" date="2021" name="Proc. Natl. Acad. Sci. U.S.A.">
        <title>Three genomes in the algal genus Volvox reveal the fate of a haploid sex-determining region after a transition to homothallism.</title>
        <authorList>
            <person name="Yamamoto K."/>
            <person name="Hamaji T."/>
            <person name="Kawai-Toyooka H."/>
            <person name="Matsuzaki R."/>
            <person name="Takahashi F."/>
            <person name="Nishimura Y."/>
            <person name="Kawachi M."/>
            <person name="Noguchi H."/>
            <person name="Minakuchi Y."/>
            <person name="Umen J.G."/>
            <person name="Toyoda A."/>
            <person name="Nozaki H."/>
        </authorList>
    </citation>
    <scope>NUCLEOTIDE SEQUENCE</scope>
    <source>
        <strain evidence="3">NIES-3785</strain>
        <strain evidence="2">NIES-3786</strain>
    </source>
</reference>
<keyword evidence="5" id="KW-1185">Reference proteome</keyword>
<evidence type="ECO:0000313" key="2">
    <source>
        <dbReference type="EMBL" id="GIL83004.1"/>
    </source>
</evidence>
<sequence length="272" mass="27905">MLPTSAALPTPAAGIASYREAGLRRDHATALRSSYDISSSPLCWTQSAFSADAASARAGAWAYVPTGMAPGAITWPALPNAAPSGALVNRPAAADNAPSGACGGTAALDPESEREAKDSGTECMDLGGTPCRSVRGGIRLNMSASAPPDADPGADRFVSINDWSKDWEAPADGQPSCVCPDLPAFAERSPSPSWNSSSVKISTPVGAPAGVPAAVDAAPGTKGAWFHARARSRFSLRLTPYGCSSRTFSTYIPVHILSDPVIIAPSRLGKLV</sequence>
<dbReference type="EMBL" id="BNCQ01000014">
    <property type="protein sequence ID" value="GIM03835.1"/>
    <property type="molecule type" value="Genomic_DNA"/>
</dbReference>
<evidence type="ECO:0000313" key="3">
    <source>
        <dbReference type="EMBL" id="GIM03835.1"/>
    </source>
</evidence>
<evidence type="ECO:0000313" key="5">
    <source>
        <dbReference type="Proteomes" id="UP000747110"/>
    </source>
</evidence>
<dbReference type="AlphaFoldDB" id="A0A8J4GAX1"/>
<gene>
    <name evidence="2" type="ORF">Vretifemale_11678</name>
    <name evidence="3" type="ORF">Vretimale_8516</name>
</gene>
<feature type="compositionally biased region" description="Basic and acidic residues" evidence="1">
    <location>
        <begin position="111"/>
        <end position="120"/>
    </location>
</feature>
<proteinExistence type="predicted"/>